<evidence type="ECO:0000313" key="2">
    <source>
        <dbReference type="Proteomes" id="UP000637359"/>
    </source>
</evidence>
<protein>
    <recommendedName>
        <fullName evidence="3">DUF4878 domain-containing protein</fullName>
    </recommendedName>
</protein>
<reference evidence="1" key="1">
    <citation type="submission" date="2020-08" db="EMBL/GenBank/DDBJ databases">
        <title>Genome public.</title>
        <authorList>
            <person name="Liu C."/>
            <person name="Sun Q."/>
        </authorList>
    </citation>
    <scope>NUCLEOTIDE SEQUENCE</scope>
    <source>
        <strain evidence="1">BX22</strain>
    </source>
</reference>
<proteinExistence type="predicted"/>
<evidence type="ECO:0008006" key="3">
    <source>
        <dbReference type="Google" id="ProtNLM"/>
    </source>
</evidence>
<gene>
    <name evidence="1" type="ORF">H8S33_17120</name>
</gene>
<dbReference type="RefSeq" id="WP_186871206.1">
    <property type="nucleotide sequence ID" value="NZ_JACOOL010000016.1"/>
</dbReference>
<name>A0A923L8V1_9BACI</name>
<dbReference type="PROSITE" id="PS51257">
    <property type="entry name" value="PROKAR_LIPOPROTEIN"/>
    <property type="match status" value="1"/>
</dbReference>
<evidence type="ECO:0000313" key="1">
    <source>
        <dbReference type="EMBL" id="MBC5638500.1"/>
    </source>
</evidence>
<accession>A0A923L8V1</accession>
<sequence length="154" mass="17895">MSKIKLILFIVLVFLVGCENYESDAVDKTIDDYFTNTINEDYKEAFEVVKFYTDEPNVLLAEEAFDVWLDRVEEARKSNTYITSYSVESIDVIKNEPFASSKVLLHLVENGIKNTRTIYLHLEKVDETWKIEGIWNENQEDPDELNPIFGGFIP</sequence>
<dbReference type="Gene3D" id="3.10.450.50">
    <property type="match status" value="1"/>
</dbReference>
<comment type="caution">
    <text evidence="1">The sequence shown here is derived from an EMBL/GenBank/DDBJ whole genome shotgun (WGS) entry which is preliminary data.</text>
</comment>
<dbReference type="EMBL" id="JACOOL010000016">
    <property type="protein sequence ID" value="MBC5638500.1"/>
    <property type="molecule type" value="Genomic_DNA"/>
</dbReference>
<organism evidence="1 2">
    <name type="scientific">Ornithinibacillus hominis</name>
    <dbReference type="NCBI Taxonomy" id="2763055"/>
    <lineage>
        <taxon>Bacteria</taxon>
        <taxon>Bacillati</taxon>
        <taxon>Bacillota</taxon>
        <taxon>Bacilli</taxon>
        <taxon>Bacillales</taxon>
        <taxon>Bacillaceae</taxon>
        <taxon>Ornithinibacillus</taxon>
    </lineage>
</organism>
<dbReference type="AlphaFoldDB" id="A0A923L8V1"/>
<dbReference type="Proteomes" id="UP000637359">
    <property type="component" value="Unassembled WGS sequence"/>
</dbReference>
<keyword evidence="2" id="KW-1185">Reference proteome</keyword>